<dbReference type="PANTHER" id="PTHR13421:SF16">
    <property type="entry name" value="SNRNA-ACTIVATING PROTEIN COMPLEX SUBUNIT 3"/>
    <property type="match status" value="1"/>
</dbReference>
<evidence type="ECO:0000256" key="4">
    <source>
        <dbReference type="ARBA" id="ARBA00023125"/>
    </source>
</evidence>
<dbReference type="GO" id="GO:0001006">
    <property type="term" value="F:RNA polymerase III type 3 promoter sequence-specific DNA binding"/>
    <property type="evidence" value="ECO:0007669"/>
    <property type="project" value="TreeGrafter"/>
</dbReference>
<reference evidence="8 9" key="1">
    <citation type="submission" date="2011-10" db="EMBL/GenBank/DDBJ databases">
        <authorList>
            <person name="Genoscope - CEA"/>
        </authorList>
    </citation>
    <scope>NUCLEOTIDE SEQUENCE [LARGE SCALE GENOMIC DNA]</scope>
    <source>
        <strain evidence="8 9">RCC 1105</strain>
    </source>
</reference>
<feature type="region of interest" description="Disordered" evidence="7">
    <location>
        <begin position="1"/>
        <end position="29"/>
    </location>
</feature>
<dbReference type="AlphaFoldDB" id="K8F5K8"/>
<dbReference type="Pfam" id="PF12251">
    <property type="entry name" value="SNAPC3"/>
    <property type="match status" value="1"/>
</dbReference>
<feature type="region of interest" description="Disordered" evidence="7">
    <location>
        <begin position="269"/>
        <end position="296"/>
    </location>
</feature>
<feature type="compositionally biased region" description="Basic and acidic residues" evidence="7">
    <location>
        <begin position="285"/>
        <end position="296"/>
    </location>
</feature>
<keyword evidence="6" id="KW-0539">Nucleus</keyword>
<accession>K8F5K8</accession>
<feature type="compositionally biased region" description="Acidic residues" evidence="7">
    <location>
        <begin position="348"/>
        <end position="357"/>
    </location>
</feature>
<evidence type="ECO:0000256" key="7">
    <source>
        <dbReference type="SAM" id="MobiDB-lite"/>
    </source>
</evidence>
<keyword evidence="4" id="KW-0238">DNA-binding</keyword>
<dbReference type="GeneID" id="19011136"/>
<gene>
    <name evidence="8" type="ordered locus">Bathy16g01630</name>
</gene>
<dbReference type="GO" id="GO:0042796">
    <property type="term" value="P:snRNA transcription by RNA polymerase III"/>
    <property type="evidence" value="ECO:0007669"/>
    <property type="project" value="TreeGrafter"/>
</dbReference>
<keyword evidence="5" id="KW-0804">Transcription</keyword>
<comment type="subcellular location">
    <subcellularLocation>
        <location evidence="1">Nucleus</location>
    </subcellularLocation>
</comment>
<dbReference type="GO" id="GO:0000978">
    <property type="term" value="F:RNA polymerase II cis-regulatory region sequence-specific DNA binding"/>
    <property type="evidence" value="ECO:0007669"/>
    <property type="project" value="TreeGrafter"/>
</dbReference>
<dbReference type="STRING" id="41875.K8F5K8"/>
<feature type="compositionally biased region" description="Basic and acidic residues" evidence="7">
    <location>
        <begin position="269"/>
        <end position="278"/>
    </location>
</feature>
<keyword evidence="3" id="KW-0805">Transcription regulation</keyword>
<dbReference type="EMBL" id="FO082263">
    <property type="protein sequence ID" value="CCO20115.1"/>
    <property type="molecule type" value="Genomic_DNA"/>
</dbReference>
<dbReference type="GO" id="GO:0001046">
    <property type="term" value="F:core promoter sequence-specific DNA binding"/>
    <property type="evidence" value="ECO:0007669"/>
    <property type="project" value="TreeGrafter"/>
</dbReference>
<feature type="region of interest" description="Disordered" evidence="7">
    <location>
        <begin position="348"/>
        <end position="376"/>
    </location>
</feature>
<evidence type="ECO:0000256" key="2">
    <source>
        <dbReference type="ARBA" id="ARBA00010410"/>
    </source>
</evidence>
<name>K8F5K8_9CHLO</name>
<comment type="similarity">
    <text evidence="2">Belongs to the SNAPC3/SRD2 family.</text>
</comment>
<dbReference type="GO" id="GO:0042795">
    <property type="term" value="P:snRNA transcription by RNA polymerase II"/>
    <property type="evidence" value="ECO:0007669"/>
    <property type="project" value="TreeGrafter"/>
</dbReference>
<dbReference type="GO" id="GO:0003681">
    <property type="term" value="F:bent DNA binding"/>
    <property type="evidence" value="ECO:0007669"/>
    <property type="project" value="TreeGrafter"/>
</dbReference>
<dbReference type="OrthoDB" id="515020at2759"/>
<evidence type="ECO:0000256" key="1">
    <source>
        <dbReference type="ARBA" id="ARBA00004123"/>
    </source>
</evidence>
<dbReference type="Proteomes" id="UP000198341">
    <property type="component" value="Chromosome 16"/>
</dbReference>
<dbReference type="KEGG" id="bpg:Bathy16g01630"/>
<evidence type="ECO:0008006" key="10">
    <source>
        <dbReference type="Google" id="ProtNLM"/>
    </source>
</evidence>
<feature type="region of interest" description="Disordered" evidence="7">
    <location>
        <begin position="174"/>
        <end position="209"/>
    </location>
</feature>
<dbReference type="GO" id="GO:0019185">
    <property type="term" value="C:snRNA-activating protein complex"/>
    <property type="evidence" value="ECO:0007669"/>
    <property type="project" value="TreeGrafter"/>
</dbReference>
<evidence type="ECO:0000313" key="9">
    <source>
        <dbReference type="Proteomes" id="UP000198341"/>
    </source>
</evidence>
<dbReference type="eggNOG" id="KOG2664">
    <property type="taxonomic scope" value="Eukaryota"/>
</dbReference>
<dbReference type="GO" id="GO:0005634">
    <property type="term" value="C:nucleus"/>
    <property type="evidence" value="ECO:0007669"/>
    <property type="project" value="UniProtKB-SubCell"/>
</dbReference>
<evidence type="ECO:0000313" key="8">
    <source>
        <dbReference type="EMBL" id="CCO20115.1"/>
    </source>
</evidence>
<evidence type="ECO:0000256" key="5">
    <source>
        <dbReference type="ARBA" id="ARBA00023163"/>
    </source>
</evidence>
<protein>
    <recommendedName>
        <fullName evidence="10">snRNA-activating protein complex subunit 3</fullName>
    </recommendedName>
</protein>
<organism evidence="8 9">
    <name type="scientific">Bathycoccus prasinos</name>
    <dbReference type="NCBI Taxonomy" id="41875"/>
    <lineage>
        <taxon>Eukaryota</taxon>
        <taxon>Viridiplantae</taxon>
        <taxon>Chlorophyta</taxon>
        <taxon>Mamiellophyceae</taxon>
        <taxon>Mamiellales</taxon>
        <taxon>Bathycoccaceae</taxon>
        <taxon>Bathycoccus</taxon>
    </lineage>
</organism>
<keyword evidence="9" id="KW-1185">Reference proteome</keyword>
<evidence type="ECO:0000256" key="3">
    <source>
        <dbReference type="ARBA" id="ARBA00023015"/>
    </source>
</evidence>
<dbReference type="RefSeq" id="XP_007508498.1">
    <property type="nucleotide sequence ID" value="XM_007508436.1"/>
</dbReference>
<feature type="compositionally biased region" description="Basic and acidic residues" evidence="7">
    <location>
        <begin position="187"/>
        <end position="198"/>
    </location>
</feature>
<sequence length="504" mass="57870">MKKKKKEDEDDDRETSLFNPRGIDAKNAPKIERTFPTVMEKKRGRIVSVSGFSSECEDVLHEARARARKFDDTSNNKNNELEKKRAFVLRESVLGAEEEKEKERIQFPLTTIGEDFSIGQSNAKKEGKAMKVRGQRNECLENTNSQAQITTTMSMMKWHTKVMPPRLRREIDLASVARHPVRAKRRGREEDKDKEDAKKTKKKKSEKSKSNVILHVEVYDNWQFVRYPKLNCEVLVHGDTRLTQLKDEIECLADYRQAAVNHGLVNDLRKKSDDDNGTGKKRKEKEKARSSKHIGYKEANEANESGFFFIENVFYDDLRSKNSVSLSKGIVDASKKCFIRCPGMKLDDSDEDQGGEEENGKGKGKENGASIKKKTKEKIKPSNFTSRDMRETTFSDLEIIPGKSYLYRHQGSCDHILRFRDVRVANMDLETAKLSGEHYPIVISEARKMRKPCMCCEIHDATTTAYGDNMAVCSPFFWCDSCFNAAHPTEEEKKGTETYPYFFE</sequence>
<proteinExistence type="inferred from homology"/>
<evidence type="ECO:0000256" key="6">
    <source>
        <dbReference type="ARBA" id="ARBA00023242"/>
    </source>
</evidence>
<dbReference type="PANTHER" id="PTHR13421">
    <property type="entry name" value="SNRNA-ACTIVATING PROTEIN COMPLEX SUBUNIT 3"/>
    <property type="match status" value="1"/>
</dbReference>
<dbReference type="InterPro" id="IPR022042">
    <property type="entry name" value="snRNA-activating_su3"/>
</dbReference>